<dbReference type="EMBL" id="AB996599">
    <property type="protein sequence ID" value="BAS01418.1"/>
    <property type="molecule type" value="Genomic_DNA"/>
</dbReference>
<gene>
    <name evidence="4" type="primary">rps30</name>
</gene>
<dbReference type="GO" id="GO:1990904">
    <property type="term" value="C:ribonucleoprotein complex"/>
    <property type="evidence" value="ECO:0007669"/>
    <property type="project" value="UniProtKB-KW"/>
</dbReference>
<dbReference type="InterPro" id="IPR006846">
    <property type="entry name" value="Ribosomal_eS30"/>
</dbReference>
<dbReference type="GO" id="GO:0005840">
    <property type="term" value="C:ribosome"/>
    <property type="evidence" value="ECO:0007669"/>
    <property type="project" value="UniProtKB-KW"/>
</dbReference>
<reference evidence="4" key="1">
    <citation type="journal article" date="2015" name="Genome Biol. Evol.">
        <title>Nucleomorph Genome Sequences of Two Chlorarachniophytes, Amorphochlora amoebiformis and Lotharella vacuolata.</title>
        <authorList>
            <person name="Suzuki S."/>
            <person name="Shirato S."/>
            <person name="Hirakawa Y."/>
            <person name="Ishida K."/>
        </authorList>
    </citation>
    <scope>NUCLEOTIDE SEQUENCE</scope>
    <source>
        <strain evidence="4">CCMP240</strain>
    </source>
</reference>
<keyword evidence="2 3" id="KW-0687">Ribonucleoprotein</keyword>
<evidence type="ECO:0000256" key="3">
    <source>
        <dbReference type="RuleBase" id="RU364011"/>
    </source>
</evidence>
<name>A0A0H5BGX2_9EUKA</name>
<organism evidence="4">
    <name type="scientific">Lotharella vacuolata</name>
    <dbReference type="NCBI Taxonomy" id="74820"/>
    <lineage>
        <taxon>Eukaryota</taxon>
        <taxon>Sar</taxon>
        <taxon>Rhizaria</taxon>
        <taxon>Cercozoa</taxon>
        <taxon>Chlorarachniophyceae</taxon>
        <taxon>Lotharella</taxon>
    </lineage>
</organism>
<proteinExistence type="inferred from homology"/>
<protein>
    <recommendedName>
        <fullName evidence="3">40S ribosomal protein S30</fullName>
    </recommendedName>
</protein>
<evidence type="ECO:0000256" key="2">
    <source>
        <dbReference type="ARBA" id="ARBA00023274"/>
    </source>
</evidence>
<dbReference type="AlphaFoldDB" id="A0A0H5BGX2"/>
<sequence length="52" mass="6135">MGKIHGSLTRAGKVKNLTKFVRKGPKKIKKRGRKKYRKLSSRIKNFIRILLR</sequence>
<evidence type="ECO:0000313" key="4">
    <source>
        <dbReference type="EMBL" id="BAS01418.1"/>
    </source>
</evidence>
<keyword evidence="1 3" id="KW-0689">Ribosomal protein</keyword>
<dbReference type="GO" id="GO:0006412">
    <property type="term" value="P:translation"/>
    <property type="evidence" value="ECO:0007669"/>
    <property type="project" value="InterPro"/>
</dbReference>
<evidence type="ECO:0000256" key="1">
    <source>
        <dbReference type="ARBA" id="ARBA00022980"/>
    </source>
</evidence>
<comment type="similarity">
    <text evidence="3">Belongs to the eukaryotic ribosomal protein eS30 family.</text>
</comment>
<geneLocation type="nucleomorph" evidence="4"/>
<dbReference type="Pfam" id="PF04758">
    <property type="entry name" value="Ribosomal_S30"/>
    <property type="match status" value="1"/>
</dbReference>
<dbReference type="GO" id="GO:0003735">
    <property type="term" value="F:structural constituent of ribosome"/>
    <property type="evidence" value="ECO:0007669"/>
    <property type="project" value="UniProtKB-UniRule"/>
</dbReference>
<keyword evidence="4" id="KW-0542">Nucleomorph</keyword>
<accession>A0A0H5BGX2</accession>